<evidence type="ECO:0000313" key="2">
    <source>
        <dbReference type="EMBL" id="MES0836183.1"/>
    </source>
</evidence>
<name>A0ABV1ZYR4_9ACTN</name>
<reference evidence="2 3" key="1">
    <citation type="submission" date="2024-06" db="EMBL/GenBank/DDBJ databases">
        <authorList>
            <person name="Bataeva Y.V."/>
            <person name="Grigorian L.N."/>
            <person name="Solomentsev V.I."/>
        </authorList>
    </citation>
    <scope>NUCLEOTIDE SEQUENCE [LARGE SCALE GENOMIC DNA]</scope>
    <source>
        <strain evidence="3">SCPM-O-B-12605 (RCAM04882)</strain>
    </source>
</reference>
<gene>
    <name evidence="2" type="ORF">ABUK86_20560</name>
</gene>
<feature type="region of interest" description="Disordered" evidence="1">
    <location>
        <begin position="1"/>
        <end position="21"/>
    </location>
</feature>
<accession>A0ABV1ZYR4</accession>
<dbReference type="Proteomes" id="UP001432401">
    <property type="component" value="Unassembled WGS sequence"/>
</dbReference>
<comment type="caution">
    <text evidence="2">The sequence shown here is derived from an EMBL/GenBank/DDBJ whole genome shotgun (WGS) entry which is preliminary data.</text>
</comment>
<sequence>MTTTPGTGLLEAGLAPLDTPADGAADTVRARAYTHPMLGGRTVVRLVPDTLAPAEDAALDFLGFAVEEASEPLALARPRGLGYPEWALVNDPERRAEALALVRPMERAARLAANRPGPASDEFARIAEGVPLHHLPSYWEQAGRAFVAADNARTAAVMFGRAREAERVYSLPVDEATRREAFLEFAFAGALTVKALAGHAAELAARYEPARAYAEFRELSIRRTLGGLPPWTGLPKQIRSLAGAAGLDPAEEEVAVLRELLTVPATSSAPEGFWKAARPGLVALGRSDEDAARALLGLFVSGGAAFQQWWLQMLDDAGAVDLLADPARPVPGGAAAWFSRMVSHCRGWRRSVPDRLLELVPRLADRLRADGDPVGLGGRGSRFRGEVSPVLLDMCLELGVPVLPPGEAALDLESWVVDRSGAPRRDLAHVRADPVWEPVLAASATGYGRRHGRVLDELLPYEYLHPYVDRRLGELVGAMGGTALAQLGLHLEQLRSEVGGDAFRAFPDRLAQLESVDVAGALAVTLRAGIVGEYAWEALEEAARELGATGNGKGPGITGTASWPVLTLASAAKVIAVGPRGRVAEHVPRLPAGAGDVRAVYADGAFLVVYRADRENRGYWTTDPDTVLTFSGYDSAVYSWGSRGGSPGVAQLTADGARMGGHRAVRAGDDPGKADRHVLGDGRTHWVLDRGRLHETDPATGDRGRRSLPAFLEEQPLAEGERLLLHACTLGPLEEPTEGSPLGGADGVAGFAVVGLGRRAGHTAFRITAPDGRSAEVRVPDGRGRHSYASAAPAALFTAPGGATHALSGAGGATLLAADGSGQIWSCHTGTACECTAKWGVPYLPEPVFWHFMTARDPRSSALLRRVSAADLGPLLDAAGTERRANRTADIELTPKAAGALLSADGAAPDESLVRNVTGFAYSAAGLRAELGDYLAGIRRTVESVPGRPESEPLARGLYRFLPALGRDDHDARAHLEATSRFLRGEADAGELADRPRTSADWSLLLGRIGALAWQSALPAVGEDERSALLDFLRRWSGTLFADRAATVETGKVVGGEEFTPLAGEGIRRTDTGARSSVPGAENRSERGTVHTFVEARTGGTPPEESPGAGYERRRADLAWGDADQLTAFTAAVADRGPIPWDPGAAEALAGDTGLIPEAAELLLRAPWRVGAGAVPDLDRRELGLSAVGARFAAEEFAGVTVQDVLDLYREALPGTPEGIAALWEPGGVSGVAERVARAWNARFGRRFALPESTLTAFGASGLDRVGLQRLRLLADHTGEPALNRDVVSRLRLSKSHYHDYTELLHTTVEAGRLTAVLVDLAHLVPWACNELPAGDPVREGVPAALTAVRELLSAPGLLLGVGAMWVTDARRRLEEVGGEPYRDPAGGTPFAESADNGVAVLTAGGRGVLQVWFRPSGLGRDVRSRVLRSVVVDGSSYVGQGVLAEVELLLGEGFTSLAERVSSGKLPEGAREHDPAASAPGVLEEARAELGLSPDAARLYLQLLTLLEPTDRRIRAVNGWTPARHKKVQAELAATDLVLTAKRSRSGRSVFVPGPWTDAKAPNLPYEAWKLPLYDLGARRNRLPSGRQVRFHAARPLPDLFAEAWGRFRDGDRPGR</sequence>
<evidence type="ECO:0008006" key="4">
    <source>
        <dbReference type="Google" id="ProtNLM"/>
    </source>
</evidence>
<evidence type="ECO:0000313" key="3">
    <source>
        <dbReference type="Proteomes" id="UP001432401"/>
    </source>
</evidence>
<dbReference type="RefSeq" id="WP_352985040.1">
    <property type="nucleotide sequence ID" value="NZ_JBEQNA010000007.1"/>
</dbReference>
<organism evidence="2 3">
    <name type="scientific">Nocardiopsis tropica</name>
    <dbReference type="NCBI Taxonomy" id="109330"/>
    <lineage>
        <taxon>Bacteria</taxon>
        <taxon>Bacillati</taxon>
        <taxon>Actinomycetota</taxon>
        <taxon>Actinomycetes</taxon>
        <taxon>Streptosporangiales</taxon>
        <taxon>Nocardiopsidaceae</taxon>
        <taxon>Nocardiopsis</taxon>
    </lineage>
</organism>
<evidence type="ECO:0000256" key="1">
    <source>
        <dbReference type="SAM" id="MobiDB-lite"/>
    </source>
</evidence>
<proteinExistence type="predicted"/>
<keyword evidence="3" id="KW-1185">Reference proteome</keyword>
<protein>
    <recommendedName>
        <fullName evidence="4">DNA-binding protein</fullName>
    </recommendedName>
</protein>
<dbReference type="EMBL" id="JBEQNB010000011">
    <property type="protein sequence ID" value="MES0836183.1"/>
    <property type="molecule type" value="Genomic_DNA"/>
</dbReference>